<sequence>MIAFLADPGHSNAAAAHTPLLEPTALSSIKPEVFRRLPNHQRTTPSQTTSHRSPLSDNLLPTRCGEIPTSRSPAAPSLLP</sequence>
<name>A0A067SQ11_GALM3</name>
<gene>
    <name evidence="2" type="ORF">GALMADRAFT_229236</name>
</gene>
<accession>A0A067SQ11</accession>
<feature type="region of interest" description="Disordered" evidence="1">
    <location>
        <begin position="36"/>
        <end position="80"/>
    </location>
</feature>
<evidence type="ECO:0000313" key="3">
    <source>
        <dbReference type="Proteomes" id="UP000027222"/>
    </source>
</evidence>
<feature type="compositionally biased region" description="Polar residues" evidence="1">
    <location>
        <begin position="40"/>
        <end position="56"/>
    </location>
</feature>
<organism evidence="2 3">
    <name type="scientific">Galerina marginata (strain CBS 339.88)</name>
    <dbReference type="NCBI Taxonomy" id="685588"/>
    <lineage>
        <taxon>Eukaryota</taxon>
        <taxon>Fungi</taxon>
        <taxon>Dikarya</taxon>
        <taxon>Basidiomycota</taxon>
        <taxon>Agaricomycotina</taxon>
        <taxon>Agaricomycetes</taxon>
        <taxon>Agaricomycetidae</taxon>
        <taxon>Agaricales</taxon>
        <taxon>Agaricineae</taxon>
        <taxon>Strophariaceae</taxon>
        <taxon>Galerina</taxon>
    </lineage>
</organism>
<evidence type="ECO:0000313" key="2">
    <source>
        <dbReference type="EMBL" id="KDR72137.1"/>
    </source>
</evidence>
<protein>
    <submittedName>
        <fullName evidence="2">Uncharacterized protein</fullName>
    </submittedName>
</protein>
<dbReference type="EMBL" id="KL142390">
    <property type="protein sequence ID" value="KDR72137.1"/>
    <property type="molecule type" value="Genomic_DNA"/>
</dbReference>
<dbReference type="AlphaFoldDB" id="A0A067SQ11"/>
<dbReference type="HOGENOM" id="CLU_2589913_0_0_1"/>
<dbReference type="Proteomes" id="UP000027222">
    <property type="component" value="Unassembled WGS sequence"/>
</dbReference>
<reference evidence="3" key="1">
    <citation type="journal article" date="2014" name="Proc. Natl. Acad. Sci. U.S.A.">
        <title>Extensive sampling of basidiomycete genomes demonstrates inadequacy of the white-rot/brown-rot paradigm for wood decay fungi.</title>
        <authorList>
            <person name="Riley R."/>
            <person name="Salamov A.A."/>
            <person name="Brown D.W."/>
            <person name="Nagy L.G."/>
            <person name="Floudas D."/>
            <person name="Held B.W."/>
            <person name="Levasseur A."/>
            <person name="Lombard V."/>
            <person name="Morin E."/>
            <person name="Otillar R."/>
            <person name="Lindquist E.A."/>
            <person name="Sun H."/>
            <person name="LaButti K.M."/>
            <person name="Schmutz J."/>
            <person name="Jabbour D."/>
            <person name="Luo H."/>
            <person name="Baker S.E."/>
            <person name="Pisabarro A.G."/>
            <person name="Walton J.D."/>
            <person name="Blanchette R.A."/>
            <person name="Henrissat B."/>
            <person name="Martin F."/>
            <person name="Cullen D."/>
            <person name="Hibbett D.S."/>
            <person name="Grigoriev I.V."/>
        </authorList>
    </citation>
    <scope>NUCLEOTIDE SEQUENCE [LARGE SCALE GENOMIC DNA]</scope>
    <source>
        <strain evidence="3">CBS 339.88</strain>
    </source>
</reference>
<keyword evidence="3" id="KW-1185">Reference proteome</keyword>
<evidence type="ECO:0000256" key="1">
    <source>
        <dbReference type="SAM" id="MobiDB-lite"/>
    </source>
</evidence>
<proteinExistence type="predicted"/>